<dbReference type="Gene3D" id="3.30.70.120">
    <property type="match status" value="1"/>
</dbReference>
<feature type="transmembrane region" description="Helical" evidence="6">
    <location>
        <begin position="16"/>
        <end position="34"/>
    </location>
</feature>
<evidence type="ECO:0000313" key="9">
    <source>
        <dbReference type="Proteomes" id="UP000288086"/>
    </source>
</evidence>
<proteinExistence type="predicted"/>
<feature type="transmembrane region" description="Helical" evidence="6">
    <location>
        <begin position="54"/>
        <end position="77"/>
    </location>
</feature>
<evidence type="ECO:0000256" key="5">
    <source>
        <dbReference type="ARBA" id="ARBA00023136"/>
    </source>
</evidence>
<comment type="caution">
    <text evidence="8">The sequence shown here is derived from an EMBL/GenBank/DDBJ whole genome shotgun (WGS) entry which is preliminary data.</text>
</comment>
<dbReference type="InterPro" id="IPR003740">
    <property type="entry name" value="YitT"/>
</dbReference>
<keyword evidence="5 6" id="KW-0472">Membrane</keyword>
<dbReference type="Proteomes" id="UP000288086">
    <property type="component" value="Unassembled WGS sequence"/>
</dbReference>
<evidence type="ECO:0000256" key="6">
    <source>
        <dbReference type="SAM" id="Phobius"/>
    </source>
</evidence>
<evidence type="ECO:0000259" key="7">
    <source>
        <dbReference type="Pfam" id="PF10035"/>
    </source>
</evidence>
<dbReference type="InterPro" id="IPR015867">
    <property type="entry name" value="N-reg_PII/ATP_PRibTrfase_C"/>
</dbReference>
<name>A0A3S3UEC7_9BACT</name>
<dbReference type="InterPro" id="IPR019264">
    <property type="entry name" value="DUF2179"/>
</dbReference>
<dbReference type="EMBL" id="MTKP01000004">
    <property type="protein sequence ID" value="RWX49847.1"/>
    <property type="molecule type" value="Genomic_DNA"/>
</dbReference>
<dbReference type="PANTHER" id="PTHR33545:SF5">
    <property type="entry name" value="UPF0750 MEMBRANE PROTEIN YITT"/>
    <property type="match status" value="1"/>
</dbReference>
<protein>
    <recommendedName>
        <fullName evidence="7">DUF2179 domain-containing protein</fullName>
    </recommendedName>
</protein>
<dbReference type="PANTHER" id="PTHR33545">
    <property type="entry name" value="UPF0750 MEMBRANE PROTEIN YITT-RELATED"/>
    <property type="match status" value="1"/>
</dbReference>
<feature type="transmembrane region" description="Helical" evidence="6">
    <location>
        <begin position="83"/>
        <end position="104"/>
    </location>
</feature>
<organism evidence="8 9">
    <name type="scientific">Candidatus Electrothrix communis</name>
    <dbReference type="NCBI Taxonomy" id="1859133"/>
    <lineage>
        <taxon>Bacteria</taxon>
        <taxon>Pseudomonadati</taxon>
        <taxon>Thermodesulfobacteriota</taxon>
        <taxon>Desulfobulbia</taxon>
        <taxon>Desulfobulbales</taxon>
        <taxon>Desulfobulbaceae</taxon>
        <taxon>Candidatus Electrothrix</taxon>
    </lineage>
</organism>
<evidence type="ECO:0000256" key="1">
    <source>
        <dbReference type="ARBA" id="ARBA00004651"/>
    </source>
</evidence>
<keyword evidence="4 6" id="KW-1133">Transmembrane helix</keyword>
<dbReference type="Pfam" id="PF10035">
    <property type="entry name" value="DUF2179"/>
    <property type="match status" value="1"/>
</dbReference>
<keyword evidence="2" id="KW-1003">Cell membrane</keyword>
<dbReference type="Pfam" id="PF02588">
    <property type="entry name" value="YitT_membrane"/>
    <property type="match status" value="1"/>
</dbReference>
<accession>A0A3S3UEC7</accession>
<gene>
    <name evidence="8" type="ORF">VT98_10044</name>
</gene>
<dbReference type="CDD" id="cd16380">
    <property type="entry name" value="YitT_C"/>
    <property type="match status" value="1"/>
</dbReference>
<dbReference type="GO" id="GO:0005886">
    <property type="term" value="C:plasma membrane"/>
    <property type="evidence" value="ECO:0007669"/>
    <property type="project" value="UniProtKB-SubCell"/>
</dbReference>
<reference evidence="8 9" key="1">
    <citation type="submission" date="2017-01" db="EMBL/GenBank/DDBJ databases">
        <title>The cable genome- insights into the physiology and evolution of filamentous bacteria capable of sulfide oxidation via long distance electron transfer.</title>
        <authorList>
            <person name="Schreiber L."/>
            <person name="Bjerg J.T."/>
            <person name="Boggild A."/>
            <person name="Van De Vossenberg J."/>
            <person name="Meysman F."/>
            <person name="Nielsen L.P."/>
            <person name="Schramm A."/>
            <person name="Kjeldsen K.U."/>
        </authorList>
    </citation>
    <scope>NUCLEOTIDE SEQUENCE [LARGE SCALE GENOMIC DNA]</scope>
    <source>
        <strain evidence="8">A1</strain>
    </source>
</reference>
<sequence>MSLLFFHFDLHIEDRMLNALLAGVILGVGAGLCLKTSGSQGGTDMLSVVLLKRFSIKIGNTLMVLNGLVLLLISVYYSIEAVLYTMIVVVVSSKVINLVVVGLSQRKAVFIISRHWDDISREILKDIRRGVTIIKGEGGYSRKEEKILYTVVQLTEIGTLKRLVHGIDPDAFVVISDTQEVINYRIGNQPHW</sequence>
<keyword evidence="3 6" id="KW-0812">Transmembrane</keyword>
<evidence type="ECO:0000256" key="4">
    <source>
        <dbReference type="ARBA" id="ARBA00022989"/>
    </source>
</evidence>
<evidence type="ECO:0000313" key="8">
    <source>
        <dbReference type="EMBL" id="RWX49847.1"/>
    </source>
</evidence>
<comment type="subcellular location">
    <subcellularLocation>
        <location evidence="1">Cell membrane</location>
        <topology evidence="1">Multi-pass membrane protein</topology>
    </subcellularLocation>
</comment>
<keyword evidence="9" id="KW-1185">Reference proteome</keyword>
<evidence type="ECO:0000256" key="3">
    <source>
        <dbReference type="ARBA" id="ARBA00022692"/>
    </source>
</evidence>
<dbReference type="InterPro" id="IPR051461">
    <property type="entry name" value="UPF0750_membrane"/>
</dbReference>
<evidence type="ECO:0000256" key="2">
    <source>
        <dbReference type="ARBA" id="ARBA00022475"/>
    </source>
</evidence>
<dbReference type="AlphaFoldDB" id="A0A3S3UEC7"/>
<feature type="domain" description="DUF2179" evidence="7">
    <location>
        <begin position="129"/>
        <end position="182"/>
    </location>
</feature>